<dbReference type="InterPro" id="IPR052161">
    <property type="entry name" value="Mycobact_Acyl-CoA_DH"/>
</dbReference>
<sequence length="391" mass="42773">MHIDLTNSQKELLNELRSYFSALMTTERRESLKGGEAGGEAFRALIRQIGADGWLGVGWPVEYGGHGRTPLEQYIFFDEANRAGVPLPLVTLNTVGPTLMAYGTDEQRDYFLPKILAGELHFAIGYSEPGAGTDLASLRTRAVRDGDEYVINGQKIWTTGGHDADWVWLACRTDFDAPKHKGLSIILVPTTSPGFKHSPIWVLGGGHTNATFYEDVRVPITNVVLEENAGWKLITSQLNHERVALGPAGRLERPYEAVLQWARETKQNGAKRIIDTEWVQVSLARVAATIATLRLLNWKAAAAIDAGDPNPATASAMKIFGTEQQVQCLRILMDVVGESAKLKDDSPGSALYGELEHAYRQAPVGTFGGGVNEVQREIIQMAGLGMPRAPR</sequence>
<dbReference type="PANTHER" id="PTHR43292:SF3">
    <property type="entry name" value="ACYL-COA DEHYDROGENASE FADE29"/>
    <property type="match status" value="1"/>
</dbReference>
<accession>A0A6J6RYC1</accession>
<feature type="domain" description="Acyl-CoA dehydrogenase/oxidase C-terminal" evidence="6">
    <location>
        <begin position="228"/>
        <end position="382"/>
    </location>
</feature>
<keyword evidence="3" id="KW-0285">Flavoprotein</keyword>
<gene>
    <name evidence="9" type="ORF">UFOPK2683_01083</name>
</gene>
<evidence type="ECO:0000259" key="8">
    <source>
        <dbReference type="Pfam" id="PF02771"/>
    </source>
</evidence>
<evidence type="ECO:0000256" key="5">
    <source>
        <dbReference type="ARBA" id="ARBA00023002"/>
    </source>
</evidence>
<dbReference type="Gene3D" id="2.40.110.10">
    <property type="entry name" value="Butyryl-CoA Dehydrogenase, subunit A, domain 2"/>
    <property type="match status" value="1"/>
</dbReference>
<feature type="domain" description="Acyl-CoA dehydrogenase/oxidase N-terminal" evidence="8">
    <location>
        <begin position="8"/>
        <end position="119"/>
    </location>
</feature>
<feature type="domain" description="Acyl-CoA oxidase/dehydrogenase middle" evidence="7">
    <location>
        <begin position="123"/>
        <end position="204"/>
    </location>
</feature>
<dbReference type="GO" id="GO:0005886">
    <property type="term" value="C:plasma membrane"/>
    <property type="evidence" value="ECO:0007669"/>
    <property type="project" value="TreeGrafter"/>
</dbReference>
<dbReference type="FunFam" id="2.40.110.10:FF:000002">
    <property type="entry name" value="Acyl-CoA dehydrogenase fadE12"/>
    <property type="match status" value="1"/>
</dbReference>
<evidence type="ECO:0000256" key="1">
    <source>
        <dbReference type="ARBA" id="ARBA00001974"/>
    </source>
</evidence>
<dbReference type="InterPro" id="IPR036250">
    <property type="entry name" value="AcylCo_DH-like_C"/>
</dbReference>
<dbReference type="InterPro" id="IPR046373">
    <property type="entry name" value="Acyl-CoA_Oxase/DH_mid-dom_sf"/>
</dbReference>
<dbReference type="InterPro" id="IPR006091">
    <property type="entry name" value="Acyl-CoA_Oxase/DH_mid-dom"/>
</dbReference>
<dbReference type="InterPro" id="IPR009075">
    <property type="entry name" value="AcylCo_DH/oxidase_C"/>
</dbReference>
<protein>
    <submittedName>
        <fullName evidence="9">Unannotated protein</fullName>
    </submittedName>
</protein>
<dbReference type="GO" id="GO:0050660">
    <property type="term" value="F:flavin adenine dinucleotide binding"/>
    <property type="evidence" value="ECO:0007669"/>
    <property type="project" value="InterPro"/>
</dbReference>
<dbReference type="Gene3D" id="1.10.540.10">
    <property type="entry name" value="Acyl-CoA dehydrogenase/oxidase, N-terminal domain"/>
    <property type="match status" value="1"/>
</dbReference>
<dbReference type="Pfam" id="PF00441">
    <property type="entry name" value="Acyl-CoA_dh_1"/>
    <property type="match status" value="1"/>
</dbReference>
<proteinExistence type="inferred from homology"/>
<evidence type="ECO:0000256" key="4">
    <source>
        <dbReference type="ARBA" id="ARBA00022827"/>
    </source>
</evidence>
<dbReference type="InterPro" id="IPR009100">
    <property type="entry name" value="AcylCoA_DH/oxidase_NM_dom_sf"/>
</dbReference>
<keyword evidence="5" id="KW-0560">Oxidoreductase</keyword>
<dbReference type="GO" id="GO:0016627">
    <property type="term" value="F:oxidoreductase activity, acting on the CH-CH group of donors"/>
    <property type="evidence" value="ECO:0007669"/>
    <property type="project" value="InterPro"/>
</dbReference>
<dbReference type="SUPFAM" id="SSF47203">
    <property type="entry name" value="Acyl-CoA dehydrogenase C-terminal domain-like"/>
    <property type="match status" value="1"/>
</dbReference>
<dbReference type="EMBL" id="CAEZYK010000063">
    <property type="protein sequence ID" value="CAB4727720.1"/>
    <property type="molecule type" value="Genomic_DNA"/>
</dbReference>
<comment type="cofactor">
    <cofactor evidence="1">
        <name>FAD</name>
        <dbReference type="ChEBI" id="CHEBI:57692"/>
    </cofactor>
</comment>
<dbReference type="InterPro" id="IPR037069">
    <property type="entry name" value="AcylCoA_DH/ox_N_sf"/>
</dbReference>
<dbReference type="InterPro" id="IPR013786">
    <property type="entry name" value="AcylCoA_DH/ox_N"/>
</dbReference>
<dbReference type="PANTHER" id="PTHR43292">
    <property type="entry name" value="ACYL-COA DEHYDROGENASE"/>
    <property type="match status" value="1"/>
</dbReference>
<name>A0A6J6RYC1_9ZZZZ</name>
<evidence type="ECO:0000259" key="6">
    <source>
        <dbReference type="Pfam" id="PF00441"/>
    </source>
</evidence>
<dbReference type="Gene3D" id="1.20.140.10">
    <property type="entry name" value="Butyryl-CoA Dehydrogenase, subunit A, domain 3"/>
    <property type="match status" value="1"/>
</dbReference>
<reference evidence="9" key="1">
    <citation type="submission" date="2020-05" db="EMBL/GenBank/DDBJ databases">
        <authorList>
            <person name="Chiriac C."/>
            <person name="Salcher M."/>
            <person name="Ghai R."/>
            <person name="Kavagutti S V."/>
        </authorList>
    </citation>
    <scope>NUCLEOTIDE SEQUENCE</scope>
</reference>
<dbReference type="Pfam" id="PF02771">
    <property type="entry name" value="Acyl-CoA_dh_N"/>
    <property type="match status" value="1"/>
</dbReference>
<evidence type="ECO:0000259" key="7">
    <source>
        <dbReference type="Pfam" id="PF02770"/>
    </source>
</evidence>
<dbReference type="Pfam" id="PF02770">
    <property type="entry name" value="Acyl-CoA_dh_M"/>
    <property type="match status" value="1"/>
</dbReference>
<evidence type="ECO:0000313" key="9">
    <source>
        <dbReference type="EMBL" id="CAB4727720.1"/>
    </source>
</evidence>
<keyword evidence="4" id="KW-0274">FAD</keyword>
<evidence type="ECO:0000256" key="2">
    <source>
        <dbReference type="ARBA" id="ARBA00009347"/>
    </source>
</evidence>
<organism evidence="9">
    <name type="scientific">freshwater metagenome</name>
    <dbReference type="NCBI Taxonomy" id="449393"/>
    <lineage>
        <taxon>unclassified sequences</taxon>
        <taxon>metagenomes</taxon>
        <taxon>ecological metagenomes</taxon>
    </lineage>
</organism>
<dbReference type="SUPFAM" id="SSF56645">
    <property type="entry name" value="Acyl-CoA dehydrogenase NM domain-like"/>
    <property type="match status" value="1"/>
</dbReference>
<dbReference type="AlphaFoldDB" id="A0A6J6RYC1"/>
<evidence type="ECO:0000256" key="3">
    <source>
        <dbReference type="ARBA" id="ARBA00022630"/>
    </source>
</evidence>
<comment type="similarity">
    <text evidence="2">Belongs to the acyl-CoA dehydrogenase family.</text>
</comment>